<proteinExistence type="predicted"/>
<feature type="compositionally biased region" description="Basic residues" evidence="1">
    <location>
        <begin position="189"/>
        <end position="211"/>
    </location>
</feature>
<gene>
    <name evidence="2" type="ORF">NCGR_LOCUS43525</name>
</gene>
<protein>
    <submittedName>
        <fullName evidence="2">Uncharacterized protein</fullName>
    </submittedName>
</protein>
<organism evidence="2 3">
    <name type="scientific">Miscanthus lutarioriparius</name>
    <dbReference type="NCBI Taxonomy" id="422564"/>
    <lineage>
        <taxon>Eukaryota</taxon>
        <taxon>Viridiplantae</taxon>
        <taxon>Streptophyta</taxon>
        <taxon>Embryophyta</taxon>
        <taxon>Tracheophyta</taxon>
        <taxon>Spermatophyta</taxon>
        <taxon>Magnoliopsida</taxon>
        <taxon>Liliopsida</taxon>
        <taxon>Poales</taxon>
        <taxon>Poaceae</taxon>
        <taxon>PACMAD clade</taxon>
        <taxon>Panicoideae</taxon>
        <taxon>Andropogonodae</taxon>
        <taxon>Andropogoneae</taxon>
        <taxon>Saccharinae</taxon>
        <taxon>Miscanthus</taxon>
    </lineage>
</organism>
<dbReference type="AlphaFoldDB" id="A0A811QNR2"/>
<dbReference type="Proteomes" id="UP000604825">
    <property type="component" value="Unassembled WGS sequence"/>
</dbReference>
<accession>A0A811QNR2</accession>
<evidence type="ECO:0000313" key="2">
    <source>
        <dbReference type="EMBL" id="CAD6260089.1"/>
    </source>
</evidence>
<feature type="region of interest" description="Disordered" evidence="1">
    <location>
        <begin position="250"/>
        <end position="292"/>
    </location>
</feature>
<name>A0A811QNR2_9POAL</name>
<sequence length="435" mass="46635">METAAVMTAGRTALRGCDIVSRLLCRPPLLLVRRMAGRPAAALWGARLPRKVEAPHSRLLRLRSFPRSCGVPLSGSRQCTVSPAKNNEEVEMVASLQKLNCGSPLAISGAESDLLAPSASSPVLTSFVVEEQSALPWAIYRVCWVLMGATERPASPRSPLLFEEATVLPASPRSPRTPQPPPYLQSKSSAKRLRVYSRRRLRSRQRQRSGCRRGSSPRPCLEILDLEAGRIDPTTAGDVVAAVAAPSSVSFPGAVQGVDDRPPSEAHQPGSPTPSGTHTVVGSDLGGPEQQTQVPGVVVPLSTPPRAGSLPSSEARAAFLNGLAWCTDALLPMPVINKRRYKSQLSGATPRRSRRLAGAAVEFPLNDLGGRTKKKAMRSLGILDENKGIDQQAIDDYAKLFGQPLSDSQLQALAALFCWSQPDELGQGEELEMLS</sequence>
<evidence type="ECO:0000256" key="1">
    <source>
        <dbReference type="SAM" id="MobiDB-lite"/>
    </source>
</evidence>
<evidence type="ECO:0000313" key="3">
    <source>
        <dbReference type="Proteomes" id="UP000604825"/>
    </source>
</evidence>
<comment type="caution">
    <text evidence="2">The sequence shown here is derived from an EMBL/GenBank/DDBJ whole genome shotgun (WGS) entry which is preliminary data.</text>
</comment>
<feature type="region of interest" description="Disordered" evidence="1">
    <location>
        <begin position="168"/>
        <end position="218"/>
    </location>
</feature>
<dbReference type="EMBL" id="CAJGYO010000011">
    <property type="protein sequence ID" value="CAD6260089.1"/>
    <property type="molecule type" value="Genomic_DNA"/>
</dbReference>
<keyword evidence="3" id="KW-1185">Reference proteome</keyword>
<reference evidence="2" key="1">
    <citation type="submission" date="2020-10" db="EMBL/GenBank/DDBJ databases">
        <authorList>
            <person name="Han B."/>
            <person name="Lu T."/>
            <person name="Zhao Q."/>
            <person name="Huang X."/>
            <person name="Zhao Y."/>
        </authorList>
    </citation>
    <scope>NUCLEOTIDE SEQUENCE</scope>
</reference>